<dbReference type="InterPro" id="IPR004345">
    <property type="entry name" value="TB2_DP1_HVA22"/>
</dbReference>
<dbReference type="PANTHER" id="PTHR12300:SF161">
    <property type="entry name" value="RECEPTOR EXPRESSION-ENHANCING PROTEIN"/>
    <property type="match status" value="1"/>
</dbReference>
<keyword evidence="3 6" id="KW-0812">Transmembrane</keyword>
<evidence type="ECO:0000256" key="2">
    <source>
        <dbReference type="ARBA" id="ARBA00008573"/>
    </source>
</evidence>
<keyword evidence="5 6" id="KW-0472">Membrane</keyword>
<evidence type="ECO:0000256" key="1">
    <source>
        <dbReference type="ARBA" id="ARBA00004141"/>
    </source>
</evidence>
<feature type="transmembrane region" description="Helical" evidence="6">
    <location>
        <begin position="114"/>
        <end position="131"/>
    </location>
</feature>
<feature type="transmembrane region" description="Helical" evidence="6">
    <location>
        <begin position="91"/>
        <end position="108"/>
    </location>
</feature>
<name>F1LEQ9_ASCSU</name>
<sequence>MPVPPAVQKLLDDADKKLHEENAVTKVLEQVEMKTGVKRLHIVSAFVAAQALYLIFGSGAELMCNVIGFLYPAYVSVKAIETANKDDDTQWLTYWVVFALLNVVEFFSDTFTQYFPVYWLFKCAFLLYLYLPMTLGAQKIYYRFIQPFVLKHQTAIDKRIGRVAENVADAIDSARREFEHHVKPN</sequence>
<dbReference type="PANTHER" id="PTHR12300">
    <property type="entry name" value="HVA22-LIKE PROTEINS"/>
    <property type="match status" value="1"/>
</dbReference>
<evidence type="ECO:0000256" key="4">
    <source>
        <dbReference type="ARBA" id="ARBA00022989"/>
    </source>
</evidence>
<comment type="subcellular location">
    <subcellularLocation>
        <location evidence="1 6">Membrane</location>
        <topology evidence="1 6">Multi-pass membrane protein</topology>
    </subcellularLocation>
</comment>
<evidence type="ECO:0000313" key="7">
    <source>
        <dbReference type="EMBL" id="ADY48613.1"/>
    </source>
</evidence>
<accession>F1LEQ9</accession>
<organism evidence="7">
    <name type="scientific">Ascaris suum</name>
    <name type="common">Pig roundworm</name>
    <name type="synonym">Ascaris lumbricoides</name>
    <dbReference type="NCBI Taxonomy" id="6253"/>
    <lineage>
        <taxon>Eukaryota</taxon>
        <taxon>Metazoa</taxon>
        <taxon>Ecdysozoa</taxon>
        <taxon>Nematoda</taxon>
        <taxon>Chromadorea</taxon>
        <taxon>Rhabditida</taxon>
        <taxon>Spirurina</taxon>
        <taxon>Ascaridomorpha</taxon>
        <taxon>Ascaridoidea</taxon>
        <taxon>Ascarididae</taxon>
        <taxon>Ascaris</taxon>
    </lineage>
</organism>
<dbReference type="GO" id="GO:0016020">
    <property type="term" value="C:membrane"/>
    <property type="evidence" value="ECO:0007669"/>
    <property type="project" value="UniProtKB-SubCell"/>
</dbReference>
<keyword evidence="4 6" id="KW-1133">Transmembrane helix</keyword>
<evidence type="ECO:0000256" key="5">
    <source>
        <dbReference type="ARBA" id="ARBA00023136"/>
    </source>
</evidence>
<evidence type="ECO:0000256" key="3">
    <source>
        <dbReference type="ARBA" id="ARBA00022692"/>
    </source>
</evidence>
<dbReference type="Pfam" id="PF03134">
    <property type="entry name" value="TB2_DP1_HVA22"/>
    <property type="match status" value="1"/>
</dbReference>
<dbReference type="EMBL" id="JI181416">
    <property type="protein sequence ID" value="ADY48613.1"/>
    <property type="molecule type" value="mRNA"/>
</dbReference>
<keyword evidence="7" id="KW-0675">Receptor</keyword>
<evidence type="ECO:0000256" key="6">
    <source>
        <dbReference type="RuleBase" id="RU362006"/>
    </source>
</evidence>
<proteinExistence type="evidence at transcript level"/>
<reference evidence="7" key="1">
    <citation type="journal article" date="2011" name="Genome Res.">
        <title>Deep small RNA sequencing from the nematode Ascaris reveals conservation, functional diversification, and novel developmental profiles.</title>
        <authorList>
            <person name="Wang J."/>
            <person name="Czech B."/>
            <person name="Crunk A."/>
            <person name="Wallace A."/>
            <person name="Mitreva M."/>
            <person name="Hannon G.J."/>
            <person name="Davis R.E."/>
        </authorList>
    </citation>
    <scope>NUCLEOTIDE SEQUENCE</scope>
</reference>
<dbReference type="AlphaFoldDB" id="F1LEQ9"/>
<feature type="transmembrane region" description="Helical" evidence="6">
    <location>
        <begin position="42"/>
        <end position="71"/>
    </location>
</feature>
<comment type="similarity">
    <text evidence="2 6">Belongs to the DP1 family.</text>
</comment>
<protein>
    <recommendedName>
        <fullName evidence="6">Receptor expression-enhancing protein</fullName>
    </recommendedName>
</protein>